<evidence type="ECO:0000313" key="7">
    <source>
        <dbReference type="Proteomes" id="UP000306402"/>
    </source>
</evidence>
<dbReference type="SMART" id="SM00706">
    <property type="entry name" value="TECPR"/>
    <property type="match status" value="2"/>
</dbReference>
<evidence type="ECO:0000256" key="3">
    <source>
        <dbReference type="ARBA" id="ARBA00022801"/>
    </source>
</evidence>
<dbReference type="SUPFAM" id="SSF55486">
    <property type="entry name" value="Metalloproteases ('zincins'), catalytic domain"/>
    <property type="match status" value="1"/>
</dbReference>
<dbReference type="Gene3D" id="3.40.390.10">
    <property type="entry name" value="Collagenase (Catalytic Domain)"/>
    <property type="match status" value="1"/>
</dbReference>
<dbReference type="GO" id="GO:0008270">
    <property type="term" value="F:zinc ion binding"/>
    <property type="evidence" value="ECO:0007669"/>
    <property type="project" value="InterPro"/>
</dbReference>
<keyword evidence="7" id="KW-1185">Reference proteome</keyword>
<evidence type="ECO:0000256" key="2">
    <source>
        <dbReference type="ARBA" id="ARBA00022723"/>
    </source>
</evidence>
<dbReference type="InterPro" id="IPR006624">
    <property type="entry name" value="Beta-propeller_rpt_TECPR"/>
</dbReference>
<keyword evidence="6" id="KW-0482">Metalloprotease</keyword>
<keyword evidence="3" id="KW-0378">Hydrolase</keyword>
<keyword evidence="1 6" id="KW-0645">Protease</keyword>
<gene>
    <name evidence="6" type="ORF">FEN17_07880</name>
</gene>
<evidence type="ECO:0000259" key="5">
    <source>
        <dbReference type="Pfam" id="PF00413"/>
    </source>
</evidence>
<reference evidence="6 7" key="1">
    <citation type="submission" date="2019-05" db="EMBL/GenBank/DDBJ databases">
        <authorList>
            <person name="Qu J.-H."/>
        </authorList>
    </citation>
    <scope>NUCLEOTIDE SEQUENCE [LARGE SCALE GENOMIC DNA]</scope>
    <source>
        <strain evidence="6 7">T17</strain>
    </source>
</reference>
<keyword evidence="4" id="KW-0862">Zinc</keyword>
<protein>
    <submittedName>
        <fullName evidence="6">Matrixin family metalloprotease</fullName>
    </submittedName>
</protein>
<evidence type="ECO:0000313" key="6">
    <source>
        <dbReference type="EMBL" id="TLV03514.1"/>
    </source>
</evidence>
<dbReference type="RefSeq" id="WP_138364722.1">
    <property type="nucleotide sequence ID" value="NZ_VCEJ01000002.1"/>
</dbReference>
<dbReference type="Proteomes" id="UP000306402">
    <property type="component" value="Unassembled WGS sequence"/>
</dbReference>
<dbReference type="OrthoDB" id="785995at2"/>
<feature type="domain" description="Peptidase M10 metallopeptidase" evidence="5">
    <location>
        <begin position="78"/>
        <end position="183"/>
    </location>
</feature>
<comment type="caution">
    <text evidence="6">The sequence shown here is derived from an EMBL/GenBank/DDBJ whole genome shotgun (WGS) entry which is preliminary data.</text>
</comment>
<name>A0A5R9L4J9_9BACT</name>
<dbReference type="SUPFAM" id="SSF63829">
    <property type="entry name" value="Calcium-dependent phosphotriesterase"/>
    <property type="match status" value="1"/>
</dbReference>
<evidence type="ECO:0000256" key="4">
    <source>
        <dbReference type="ARBA" id="ARBA00022833"/>
    </source>
</evidence>
<dbReference type="InterPro" id="IPR024079">
    <property type="entry name" value="MetalloPept_cat_dom_sf"/>
</dbReference>
<dbReference type="EMBL" id="VCEJ01000002">
    <property type="protein sequence ID" value="TLV03514.1"/>
    <property type="molecule type" value="Genomic_DNA"/>
</dbReference>
<dbReference type="Pfam" id="PF00413">
    <property type="entry name" value="Peptidase_M10"/>
    <property type="match status" value="1"/>
</dbReference>
<dbReference type="AlphaFoldDB" id="A0A5R9L4J9"/>
<dbReference type="GO" id="GO:0031012">
    <property type="term" value="C:extracellular matrix"/>
    <property type="evidence" value="ECO:0007669"/>
    <property type="project" value="InterPro"/>
</dbReference>
<sequence>MAGLTGASPDKVVYDQSDKTFIIDGDIRITRSSALGYLNADKTSRVNQRQLMWLLKDDVVKNIKVHIASSIYPDWYEPVYQALKAWSTMSNTKVYFVQTTKLEEADIRITAQYQLPNPDGSPNWVARQSLPNADGTIGGGMEVNIYYNSDSKMSFSKKRYAIVHELGHAIGLTHTDKPAAGLFDFQVCDTPVMDKASVMNSMVQDWTGFSKYDVTAVETMYPKHAWKYLPAFASDVAASTGPGKSLWMVSKLPVNGGYSIFRYDYAGNKVQVVPGGAVRIAAGPDGLPWIVNSQGQIYKLNSNSQWQHLSGSALDIAVGANGAAFIISTTPAPGGFAIKMWKDNQWKQMPGLGAVRIAVSSTGVAWAIDNTNKILKSNGSFMVDTGGAGRDIAAGKDGAMYVIGQTPVPGGYSVKKNEKGCWVQLDGGGVAITAQGNGGGPVVINNLGMVLEY</sequence>
<dbReference type="GO" id="GO:0006508">
    <property type="term" value="P:proteolysis"/>
    <property type="evidence" value="ECO:0007669"/>
    <property type="project" value="UniProtKB-KW"/>
</dbReference>
<accession>A0A5R9L4J9</accession>
<evidence type="ECO:0000256" key="1">
    <source>
        <dbReference type="ARBA" id="ARBA00022670"/>
    </source>
</evidence>
<organism evidence="6 7">
    <name type="scientific">Dyadobacter luticola</name>
    <dbReference type="NCBI Taxonomy" id="1979387"/>
    <lineage>
        <taxon>Bacteria</taxon>
        <taxon>Pseudomonadati</taxon>
        <taxon>Bacteroidota</taxon>
        <taxon>Cytophagia</taxon>
        <taxon>Cytophagales</taxon>
        <taxon>Spirosomataceae</taxon>
        <taxon>Dyadobacter</taxon>
    </lineage>
</organism>
<keyword evidence="2" id="KW-0479">Metal-binding</keyword>
<dbReference type="GO" id="GO:0004222">
    <property type="term" value="F:metalloendopeptidase activity"/>
    <property type="evidence" value="ECO:0007669"/>
    <property type="project" value="InterPro"/>
</dbReference>
<dbReference type="InterPro" id="IPR001818">
    <property type="entry name" value="Pept_M10_metallopeptidase"/>
</dbReference>
<proteinExistence type="predicted"/>